<reference evidence="5" key="1">
    <citation type="submission" date="2020-09" db="EMBL/GenBank/DDBJ databases">
        <authorList>
            <person name="Kikuchi T."/>
        </authorList>
    </citation>
    <scope>NUCLEOTIDE SEQUENCE</scope>
    <source>
        <strain evidence="5">SH1</strain>
    </source>
</reference>
<dbReference type="Proteomes" id="UP000783686">
    <property type="component" value="Unassembled WGS sequence"/>
</dbReference>
<evidence type="ECO:0000256" key="1">
    <source>
        <dbReference type="ARBA" id="ARBA00000032"/>
    </source>
</evidence>
<dbReference type="EMBL" id="CAJFDH010000004">
    <property type="protein sequence ID" value="CAD5221631.1"/>
    <property type="molecule type" value="Genomic_DNA"/>
</dbReference>
<dbReference type="PROSITE" id="PS00616">
    <property type="entry name" value="HIS_ACID_PHOSPHAT_1"/>
    <property type="match status" value="1"/>
</dbReference>
<organism evidence="5 6">
    <name type="scientific">Bursaphelenchus okinawaensis</name>
    <dbReference type="NCBI Taxonomy" id="465554"/>
    <lineage>
        <taxon>Eukaryota</taxon>
        <taxon>Metazoa</taxon>
        <taxon>Ecdysozoa</taxon>
        <taxon>Nematoda</taxon>
        <taxon>Chromadorea</taxon>
        <taxon>Rhabditida</taxon>
        <taxon>Tylenchina</taxon>
        <taxon>Tylenchomorpha</taxon>
        <taxon>Aphelenchoidea</taxon>
        <taxon>Aphelenchoididae</taxon>
        <taxon>Bursaphelenchus</taxon>
    </lineage>
</organism>
<dbReference type="Gene3D" id="3.40.50.1240">
    <property type="entry name" value="Phosphoglycerate mutase-like"/>
    <property type="match status" value="1"/>
</dbReference>
<keyword evidence="3" id="KW-1133">Transmembrane helix</keyword>
<dbReference type="InterPro" id="IPR029033">
    <property type="entry name" value="His_PPase_superfam"/>
</dbReference>
<dbReference type="CDD" id="cd07061">
    <property type="entry name" value="HP_HAP_like"/>
    <property type="match status" value="1"/>
</dbReference>
<proteinExistence type="inferred from homology"/>
<dbReference type="InterPro" id="IPR033379">
    <property type="entry name" value="Acid_Pase_AS"/>
</dbReference>
<gene>
    <name evidence="5" type="ORF">BOKJ2_LOCUS9541</name>
</gene>
<sequence length="486" mass="56385">MIQHCLALTIALYWVKYSLCQEEQDIIVTTAAPTEFLPEFNVASVDSFDPLAEDSVAPKLYNEVAANSSDIVQDFTDEQLARGEETSSSMPNVNTTLIHVHVLWRHGNRAPEEFPANIGNDIRSTWIGGENALTKKGIEQATRLGELLKERYYRLLSGLYYPEKFYIRSSDKDRTLMSAQAVFNGLVSNQDYGSGLKVFPVHTVANERDNLFNFNIECPARQQEQHRVFTVPEYGFPSLAEKTSNFVKWLQQQTEQPNLTYQDVYKTWDFLYYTRADDRTWPIWATDEVYNQLEMINNRLNYGLMATPKLLRLRSGPVLKEMSERMMNIARGSYKREEKFFGYSAHDHTLAFLLKILGVSFLRWPEPTSALVFELHRREDNEHFVKIFYRNYTAESFQEIRLQVCHGDCHLQTFLAYLRPFITNNWAKECEFDEKRDKSSQNFPILLYVAIAQSVLLLGVAVLFAVMIARAFNRSRIVNPLEKIDY</sequence>
<feature type="transmembrane region" description="Helical" evidence="3">
    <location>
        <begin position="445"/>
        <end position="469"/>
    </location>
</feature>
<evidence type="ECO:0000313" key="6">
    <source>
        <dbReference type="Proteomes" id="UP000614601"/>
    </source>
</evidence>
<comment type="catalytic activity">
    <reaction evidence="1">
        <text>a phosphate monoester + H2O = an alcohol + phosphate</text>
        <dbReference type="Rhea" id="RHEA:15017"/>
        <dbReference type="ChEBI" id="CHEBI:15377"/>
        <dbReference type="ChEBI" id="CHEBI:30879"/>
        <dbReference type="ChEBI" id="CHEBI:43474"/>
        <dbReference type="ChEBI" id="CHEBI:67140"/>
        <dbReference type="EC" id="3.1.3.2"/>
    </reaction>
</comment>
<comment type="caution">
    <text evidence="5">The sequence shown here is derived from an EMBL/GenBank/DDBJ whole genome shotgun (WGS) entry which is preliminary data.</text>
</comment>
<evidence type="ECO:0000256" key="3">
    <source>
        <dbReference type="SAM" id="Phobius"/>
    </source>
</evidence>
<dbReference type="OrthoDB" id="5821688at2759"/>
<dbReference type="SUPFAM" id="SSF53254">
    <property type="entry name" value="Phosphoglycerate mutase-like"/>
    <property type="match status" value="1"/>
</dbReference>
<evidence type="ECO:0000256" key="4">
    <source>
        <dbReference type="SAM" id="SignalP"/>
    </source>
</evidence>
<keyword evidence="3" id="KW-0812">Transmembrane</keyword>
<protein>
    <recommendedName>
        <fullName evidence="7">Acid phosphatase</fullName>
    </recommendedName>
</protein>
<evidence type="ECO:0008006" key="7">
    <source>
        <dbReference type="Google" id="ProtNLM"/>
    </source>
</evidence>
<feature type="signal peptide" evidence="4">
    <location>
        <begin position="1"/>
        <end position="20"/>
    </location>
</feature>
<accession>A0A811KY44</accession>
<keyword evidence="3" id="KW-0472">Membrane</keyword>
<dbReference type="InterPro" id="IPR000560">
    <property type="entry name" value="His_Pase_clade-2"/>
</dbReference>
<keyword evidence="4" id="KW-0732">Signal</keyword>
<dbReference type="PANTHER" id="PTHR11567:SF210">
    <property type="entry name" value="ACID PHOSPHATASE 5-RELATED"/>
    <property type="match status" value="1"/>
</dbReference>
<name>A0A811KY44_9BILA</name>
<dbReference type="Proteomes" id="UP000614601">
    <property type="component" value="Unassembled WGS sequence"/>
</dbReference>
<evidence type="ECO:0000256" key="2">
    <source>
        <dbReference type="ARBA" id="ARBA00005375"/>
    </source>
</evidence>
<keyword evidence="6" id="KW-1185">Reference proteome</keyword>
<evidence type="ECO:0000313" key="5">
    <source>
        <dbReference type="EMBL" id="CAD5221631.1"/>
    </source>
</evidence>
<dbReference type="AlphaFoldDB" id="A0A811KY44"/>
<feature type="chain" id="PRO_5036408430" description="Acid phosphatase" evidence="4">
    <location>
        <begin position="21"/>
        <end position="486"/>
    </location>
</feature>
<dbReference type="Pfam" id="PF00328">
    <property type="entry name" value="His_Phos_2"/>
    <property type="match status" value="1"/>
</dbReference>
<comment type="similarity">
    <text evidence="2">Belongs to the histidine acid phosphatase family.</text>
</comment>
<dbReference type="EMBL" id="CAJFCW020000004">
    <property type="protein sequence ID" value="CAG9115262.1"/>
    <property type="molecule type" value="Genomic_DNA"/>
</dbReference>
<dbReference type="PANTHER" id="PTHR11567">
    <property type="entry name" value="ACID PHOSPHATASE-RELATED"/>
    <property type="match status" value="1"/>
</dbReference>
<dbReference type="InterPro" id="IPR050645">
    <property type="entry name" value="Histidine_acid_phosphatase"/>
</dbReference>
<dbReference type="GO" id="GO:0003993">
    <property type="term" value="F:acid phosphatase activity"/>
    <property type="evidence" value="ECO:0007669"/>
    <property type="project" value="UniProtKB-EC"/>
</dbReference>